<dbReference type="SUPFAM" id="SSF52540">
    <property type="entry name" value="P-loop containing nucleoside triphosphate hydrolases"/>
    <property type="match status" value="2"/>
</dbReference>
<keyword evidence="4" id="KW-1185">Reference proteome</keyword>
<evidence type="ECO:0000256" key="1">
    <source>
        <dbReference type="SAM" id="MobiDB-lite"/>
    </source>
</evidence>
<dbReference type="InterPro" id="IPR028979">
    <property type="entry name" value="Ser_kin/Pase_Hpr-like_N_sf"/>
</dbReference>
<gene>
    <name evidence="3" type="ORF">CYCCA115_LOCUS11415</name>
</gene>
<feature type="compositionally biased region" description="Acidic residues" evidence="1">
    <location>
        <begin position="1"/>
        <end position="10"/>
    </location>
</feature>
<evidence type="ECO:0000313" key="4">
    <source>
        <dbReference type="Proteomes" id="UP001295423"/>
    </source>
</evidence>
<dbReference type="CDD" id="cd03109">
    <property type="entry name" value="DTBS"/>
    <property type="match status" value="1"/>
</dbReference>
<dbReference type="EMBL" id="CAKOGP040001736">
    <property type="protein sequence ID" value="CAJ1948001.1"/>
    <property type="molecule type" value="Genomic_DNA"/>
</dbReference>
<dbReference type="PANTHER" id="PTHR43642:SF1">
    <property type="entry name" value="HYBRID SIGNAL TRANSDUCTION HISTIDINE KINASE G"/>
    <property type="match status" value="1"/>
</dbReference>
<dbReference type="InterPro" id="IPR027417">
    <property type="entry name" value="P-loop_NTPase"/>
</dbReference>
<feature type="region of interest" description="Disordered" evidence="1">
    <location>
        <begin position="1"/>
        <end position="91"/>
    </location>
</feature>
<dbReference type="InterPro" id="IPR053159">
    <property type="entry name" value="Hybrid_Histidine_Kinase"/>
</dbReference>
<dbReference type="Pfam" id="PF13500">
    <property type="entry name" value="AAA_26"/>
    <property type="match status" value="1"/>
</dbReference>
<dbReference type="InterPro" id="IPR041664">
    <property type="entry name" value="AAA_16"/>
</dbReference>
<organism evidence="3 4">
    <name type="scientific">Cylindrotheca closterium</name>
    <dbReference type="NCBI Taxonomy" id="2856"/>
    <lineage>
        <taxon>Eukaryota</taxon>
        <taxon>Sar</taxon>
        <taxon>Stramenopiles</taxon>
        <taxon>Ochrophyta</taxon>
        <taxon>Bacillariophyta</taxon>
        <taxon>Bacillariophyceae</taxon>
        <taxon>Bacillariophycidae</taxon>
        <taxon>Bacillariales</taxon>
        <taxon>Bacillariaceae</taxon>
        <taxon>Cylindrotheca</taxon>
    </lineage>
</organism>
<evidence type="ECO:0000259" key="2">
    <source>
        <dbReference type="Pfam" id="PF13191"/>
    </source>
</evidence>
<dbReference type="SUPFAM" id="SSF75138">
    <property type="entry name" value="HprK N-terminal domain-like"/>
    <property type="match status" value="1"/>
</dbReference>
<dbReference type="Gene3D" id="3.40.50.300">
    <property type="entry name" value="P-loop containing nucleotide triphosphate hydrolases"/>
    <property type="match status" value="2"/>
</dbReference>
<reference evidence="3" key="1">
    <citation type="submission" date="2023-08" db="EMBL/GenBank/DDBJ databases">
        <authorList>
            <person name="Audoor S."/>
            <person name="Bilcke G."/>
        </authorList>
    </citation>
    <scope>NUCLEOTIDE SEQUENCE</scope>
</reference>
<dbReference type="Gene3D" id="3.40.1390.20">
    <property type="entry name" value="HprK N-terminal domain-like"/>
    <property type="match status" value="1"/>
</dbReference>
<feature type="region of interest" description="Disordered" evidence="1">
    <location>
        <begin position="1163"/>
        <end position="1189"/>
    </location>
</feature>
<name>A0AAD2FP73_9STRA</name>
<proteinExistence type="predicted"/>
<feature type="region of interest" description="Disordered" evidence="1">
    <location>
        <begin position="1595"/>
        <end position="1614"/>
    </location>
</feature>
<sequence>MDSSIIEDELPFQLSELKPSDDNDDEPSEFGDDDALLSVAPDGSDDRYSHSGTQEKGSQTGTQTKSSQEGTQTINTSTNRSGSDSPSVSASVLTGIKTAEVRKSKNIVPITSQHHKNSNLNRKSLEHVSDFSLDGLVGRDSEVSQLKSCFDRMVGEATNNAAEIYSNGAPLSSSKFCLSNKEVVLISGPGGMGKSRVARTLKDELGETGGFFAEGKFDMNSTDEPYSAIANAFGKICQHIKNETPDAIPTIRQTIEKQLGDEVQLLVQLIPDLSDLLKDEHESIRHSNIDITGLENGLDRMRYAFRVLTRLFTKECTPMVVFLDDLQWADLSSLQMLEFLTTDTQNPNPMMILGCYRSEEVDENSLLYNKIVAMRKQRDRHRFLMTEIEVGPFESHNIEEVITMAAPCANQEDCRKLAELCLKRTLGNVFFVLEFLRMLQLEALVQYDFSTRKWSWDLAKIEEATMSTANVAVLLKERMRKLPQEVQAFLQCSAYLGSTFSVASITAVWNTYGRRLTEGEMQKVPALLDTILEKDFVEKYGARHYRWVHDKIQEAALDVRPIRESFQLDIGTSLYYSLDPVHLEEDLFAVVDLINAGNVMKRPEYAEVNLRAAQKAMAVSAYTAASKYASHGIDLLEKNKWVESRSLTVKLYTISAETEIVLGNAVVAEERCEEVLSHEAVSDAEKLPLKLTKERILSSVQMQLGAARDYCLEMLKELGCVLFRTKLMIPVQALRKSLATIKKLKAFPKESYDTMGTIQDRKQKAIVHLLSRVMYLCLADGDFMLSQLATCKMIDMTFQFGIHEASAACLSSLSLLVVSINHDYETGFRFAETALHLIERSGNLRNGETIMIAYTSAMAWKRLLEEINPQFFVSYTEALRIGDTEYALWGLMAHDVFIPYQLGRPLNDILEDCPNMMLQCEEASQSLHILSLRVYKQMLLILKTMPSTATPELKGEEFSIAKNREEEDKANLPNIVYCEGELHFFSADHEAAAKRALKLGDNFERSVGASFMVFIETYHRAACLYAAAIKTNQRKYKGAAKKLRNRMDKWEKRGNPNVMYYVQHLNAEQAVLDKRFDDADQLYKDAIETVTALKHLHHAGYICERYANFLELDRVREPLRLSFNSFLIRILTPYNMGMPHLTRKACLPGNSAKWCRLMSSSSSSSSSSSNHNGIQHFSSSSSSDGYGKRFKNPSQQKYWAYNRATGRHQRPIFVAATKQHVGKTTTSLAIMSGLKKRFDKVGFIKPVGQQHVAVPSSKGSDEMIRVDKDVVLVREHFGLDHINYQDMSPVIVPRGYTRDYVDGKISFDDQVEAVESSMAHIAEKSDAVLIEGTGHCAVGSIVGLNNAKVASLLGADMVLIANGGLGKAFDELELNRILCQHYGVRIAGVVINKVIPEKYEQTKKYIAKAMMQTWGIPLLGCIPDRPFLGCPALADLERLFGTKLLSGGDLRLRHYNTSDVNIVTTSLTRFLENLRQKPARTLYICHVTRDDLIVGFLGEFQRAKTSTKSDRKFEAALIVCGREGKYSYSKEVMEMIDGHPECPIMAVQKTTHEALKEIHNFTPKLNIDDTNRVQVAVNHYEPYIDFEELMRRTTSSNSSFNEPGAPSLEEIMRL</sequence>
<accession>A0AAD2FP73</accession>
<feature type="compositionally biased region" description="Acidic residues" evidence="1">
    <location>
        <begin position="22"/>
        <end position="35"/>
    </location>
</feature>
<feature type="compositionally biased region" description="Polar residues" evidence="1">
    <location>
        <begin position="50"/>
        <end position="80"/>
    </location>
</feature>
<comment type="caution">
    <text evidence="3">The sequence shown here is derived from an EMBL/GenBank/DDBJ whole genome shotgun (WGS) entry which is preliminary data.</text>
</comment>
<feature type="domain" description="Orc1-like AAA ATPase" evidence="2">
    <location>
        <begin position="181"/>
        <end position="352"/>
    </location>
</feature>
<dbReference type="PANTHER" id="PTHR43642">
    <property type="entry name" value="HYBRID SIGNAL TRANSDUCTION HISTIDINE KINASE G"/>
    <property type="match status" value="1"/>
</dbReference>
<protein>
    <recommendedName>
        <fullName evidence="2">Orc1-like AAA ATPase domain-containing protein</fullName>
    </recommendedName>
</protein>
<feature type="compositionally biased region" description="Low complexity" evidence="1">
    <location>
        <begin position="81"/>
        <end position="91"/>
    </location>
</feature>
<evidence type="ECO:0000313" key="3">
    <source>
        <dbReference type="EMBL" id="CAJ1948001.1"/>
    </source>
</evidence>
<dbReference type="Proteomes" id="UP001295423">
    <property type="component" value="Unassembled WGS sequence"/>
</dbReference>
<dbReference type="Pfam" id="PF13191">
    <property type="entry name" value="AAA_16"/>
    <property type="match status" value="1"/>
</dbReference>